<proteinExistence type="predicted"/>
<accession>A0ABT1CKI8</accession>
<sequence>MTHLRLIFAALALGSMCSTGIAQDLDFNNLPGVVQQTGPAVDFKDTQGAATPDCTTAFEVYGTESNVPKRVYKCRQGNITITSDERPEGY</sequence>
<feature type="signal peptide" evidence="1">
    <location>
        <begin position="1"/>
        <end position="22"/>
    </location>
</feature>
<protein>
    <recommendedName>
        <fullName evidence="4">Secreted protein</fullName>
    </recommendedName>
</protein>
<evidence type="ECO:0000313" key="3">
    <source>
        <dbReference type="Proteomes" id="UP001320715"/>
    </source>
</evidence>
<evidence type="ECO:0000313" key="2">
    <source>
        <dbReference type="EMBL" id="MCO6406714.1"/>
    </source>
</evidence>
<keyword evidence="3" id="KW-1185">Reference proteome</keyword>
<organism evidence="2 3">
    <name type="scientific">Hoeflea alexandrii</name>
    <dbReference type="NCBI Taxonomy" id="288436"/>
    <lineage>
        <taxon>Bacteria</taxon>
        <taxon>Pseudomonadati</taxon>
        <taxon>Pseudomonadota</taxon>
        <taxon>Alphaproteobacteria</taxon>
        <taxon>Hyphomicrobiales</taxon>
        <taxon>Rhizobiaceae</taxon>
        <taxon>Hoeflea</taxon>
    </lineage>
</organism>
<name>A0ABT1CKI8_9HYPH</name>
<keyword evidence="1" id="KW-0732">Signal</keyword>
<dbReference type="RefSeq" id="WP_252914275.1">
    <property type="nucleotide sequence ID" value="NZ_JAAAML010000001.1"/>
</dbReference>
<dbReference type="Proteomes" id="UP001320715">
    <property type="component" value="Unassembled WGS sequence"/>
</dbReference>
<comment type="caution">
    <text evidence="2">The sequence shown here is derived from an EMBL/GenBank/DDBJ whole genome shotgun (WGS) entry which is preliminary data.</text>
</comment>
<dbReference type="EMBL" id="JAAAML010000001">
    <property type="protein sequence ID" value="MCO6406714.1"/>
    <property type="molecule type" value="Genomic_DNA"/>
</dbReference>
<evidence type="ECO:0000256" key="1">
    <source>
        <dbReference type="SAM" id="SignalP"/>
    </source>
</evidence>
<reference evidence="2 3" key="1">
    <citation type="submission" date="2020-01" db="EMBL/GenBank/DDBJ databases">
        <title>Genomes of bacteria type strains.</title>
        <authorList>
            <person name="Chen J."/>
            <person name="Zhu S."/>
            <person name="Yang J."/>
        </authorList>
    </citation>
    <scope>NUCLEOTIDE SEQUENCE [LARGE SCALE GENOMIC DNA]</scope>
    <source>
        <strain evidence="2 3">DSM 16655</strain>
    </source>
</reference>
<feature type="chain" id="PRO_5045800834" description="Secreted protein" evidence="1">
    <location>
        <begin position="23"/>
        <end position="90"/>
    </location>
</feature>
<evidence type="ECO:0008006" key="4">
    <source>
        <dbReference type="Google" id="ProtNLM"/>
    </source>
</evidence>
<gene>
    <name evidence="2" type="ORF">GTW23_00890</name>
</gene>